<keyword evidence="3" id="KW-1185">Reference proteome</keyword>
<accession>A0A5C7IWB0</accession>
<dbReference type="SUPFAM" id="SSF53098">
    <property type="entry name" value="Ribonuclease H-like"/>
    <property type="match status" value="1"/>
</dbReference>
<protein>
    <recommendedName>
        <fullName evidence="1">HAT C-terminal dimerisation domain-containing protein</fullName>
    </recommendedName>
</protein>
<proteinExistence type="predicted"/>
<dbReference type="AlphaFoldDB" id="A0A5C7IWB0"/>
<evidence type="ECO:0000313" key="3">
    <source>
        <dbReference type="Proteomes" id="UP000323000"/>
    </source>
</evidence>
<dbReference type="GO" id="GO:0046983">
    <property type="term" value="F:protein dimerization activity"/>
    <property type="evidence" value="ECO:0007669"/>
    <property type="project" value="InterPro"/>
</dbReference>
<dbReference type="EMBL" id="VAHF01000001">
    <property type="protein sequence ID" value="TXG72806.1"/>
    <property type="molecule type" value="Genomic_DNA"/>
</dbReference>
<dbReference type="PANTHER" id="PTHR23272">
    <property type="entry name" value="BED FINGER-RELATED"/>
    <property type="match status" value="1"/>
</dbReference>
<organism evidence="2 3">
    <name type="scientific">Acer yangbiense</name>
    <dbReference type="NCBI Taxonomy" id="1000413"/>
    <lineage>
        <taxon>Eukaryota</taxon>
        <taxon>Viridiplantae</taxon>
        <taxon>Streptophyta</taxon>
        <taxon>Embryophyta</taxon>
        <taxon>Tracheophyta</taxon>
        <taxon>Spermatophyta</taxon>
        <taxon>Magnoliopsida</taxon>
        <taxon>eudicotyledons</taxon>
        <taxon>Gunneridae</taxon>
        <taxon>Pentapetalae</taxon>
        <taxon>rosids</taxon>
        <taxon>malvids</taxon>
        <taxon>Sapindales</taxon>
        <taxon>Sapindaceae</taxon>
        <taxon>Hippocastanoideae</taxon>
        <taxon>Acereae</taxon>
        <taxon>Acer</taxon>
    </lineage>
</organism>
<dbReference type="OrthoDB" id="1000497at2759"/>
<comment type="caution">
    <text evidence="2">The sequence shown here is derived from an EMBL/GenBank/DDBJ whole genome shotgun (WGS) entry which is preliminary data.</text>
</comment>
<evidence type="ECO:0000259" key="1">
    <source>
        <dbReference type="Pfam" id="PF05699"/>
    </source>
</evidence>
<name>A0A5C7IWB0_9ROSI</name>
<dbReference type="InterPro" id="IPR012337">
    <property type="entry name" value="RNaseH-like_sf"/>
</dbReference>
<gene>
    <name evidence="2" type="ORF">EZV62_001385</name>
</gene>
<dbReference type="InterPro" id="IPR008906">
    <property type="entry name" value="HATC_C_dom"/>
</dbReference>
<sequence length="290" mass="33126">MVRPGVTRFASTFLTLQSLVKKNDRLRAMFTSTEWEEFKFANIVNRKMAYSTVMSIGFWNGVNMCLRLFPFPTLLFAHKFTRLEVLDVAVVVSSRDSVHASNNPPNSFIVKPNLDTSRLRSHVHICAMSRDSNGLGSGQVLQDSDPDPPKNFGPRPMKIHGFRFGSRPPDSEFYIKRAFNVCRDLVDEYTLKFKVNEGSSSYGELASLSSSSRLAKSICRSKKQAKCMLSFDAYVNETNPTFRSKLDAYLEEKILPNTIDFDILTWWKENESNYPILTRVARDVLTISYR</sequence>
<reference evidence="3" key="1">
    <citation type="journal article" date="2019" name="Gigascience">
        <title>De novo genome assembly of the endangered Acer yangbiense, a plant species with extremely small populations endemic to Yunnan Province, China.</title>
        <authorList>
            <person name="Yang J."/>
            <person name="Wariss H.M."/>
            <person name="Tao L."/>
            <person name="Zhang R."/>
            <person name="Yun Q."/>
            <person name="Hollingsworth P."/>
            <person name="Dao Z."/>
            <person name="Luo G."/>
            <person name="Guo H."/>
            <person name="Ma Y."/>
            <person name="Sun W."/>
        </authorList>
    </citation>
    <scope>NUCLEOTIDE SEQUENCE [LARGE SCALE GENOMIC DNA]</scope>
    <source>
        <strain evidence="3">cv. Malutang</strain>
    </source>
</reference>
<evidence type="ECO:0000313" key="2">
    <source>
        <dbReference type="EMBL" id="TXG72806.1"/>
    </source>
</evidence>
<feature type="domain" description="HAT C-terminal dimerisation" evidence="1">
    <location>
        <begin position="246"/>
        <end position="287"/>
    </location>
</feature>
<dbReference type="Pfam" id="PF05699">
    <property type="entry name" value="Dimer_Tnp_hAT"/>
    <property type="match status" value="1"/>
</dbReference>
<dbReference type="Proteomes" id="UP000323000">
    <property type="component" value="Chromosome 1"/>
</dbReference>